<evidence type="ECO:0000259" key="5">
    <source>
        <dbReference type="SMART" id="SM00906"/>
    </source>
</evidence>
<dbReference type="GO" id="GO:0008270">
    <property type="term" value="F:zinc ion binding"/>
    <property type="evidence" value="ECO:0007669"/>
    <property type="project" value="InterPro"/>
</dbReference>
<dbReference type="InterPro" id="IPR007219">
    <property type="entry name" value="XnlR_reg_dom"/>
</dbReference>
<comment type="caution">
    <text evidence="6">The sequence shown here is derived from an EMBL/GenBank/DDBJ whole genome shotgun (WGS) entry which is preliminary data.</text>
</comment>
<dbReference type="GO" id="GO:0003677">
    <property type="term" value="F:DNA binding"/>
    <property type="evidence" value="ECO:0007669"/>
    <property type="project" value="InterPro"/>
</dbReference>
<evidence type="ECO:0000256" key="3">
    <source>
        <dbReference type="ARBA" id="ARBA00023242"/>
    </source>
</evidence>
<feature type="compositionally biased region" description="Polar residues" evidence="4">
    <location>
        <begin position="704"/>
        <end position="718"/>
    </location>
</feature>
<dbReference type="CDD" id="cd12148">
    <property type="entry name" value="fungal_TF_MHR"/>
    <property type="match status" value="1"/>
</dbReference>
<evidence type="ECO:0000313" key="6">
    <source>
        <dbReference type="EMBL" id="KAJ3579354.1"/>
    </source>
</evidence>
<keyword evidence="3" id="KW-0539">Nucleus</keyword>
<dbReference type="Proteomes" id="UP001148614">
    <property type="component" value="Unassembled WGS sequence"/>
</dbReference>
<dbReference type="SMART" id="SM00906">
    <property type="entry name" value="Fungal_trans"/>
    <property type="match status" value="1"/>
</dbReference>
<evidence type="ECO:0000256" key="2">
    <source>
        <dbReference type="ARBA" id="ARBA00023163"/>
    </source>
</evidence>
<keyword evidence="1" id="KW-0805">Transcription regulation</keyword>
<dbReference type="PANTHER" id="PTHR47840:SF1">
    <property type="entry name" value="ZN(II)2CYS6 TRANSCRIPTION FACTOR (EUROFUNG)"/>
    <property type="match status" value="1"/>
</dbReference>
<feature type="region of interest" description="Disordered" evidence="4">
    <location>
        <begin position="1"/>
        <end position="24"/>
    </location>
</feature>
<keyword evidence="7" id="KW-1185">Reference proteome</keyword>
<organism evidence="6 7">
    <name type="scientific">Xylaria arbuscula</name>
    <dbReference type="NCBI Taxonomy" id="114810"/>
    <lineage>
        <taxon>Eukaryota</taxon>
        <taxon>Fungi</taxon>
        <taxon>Dikarya</taxon>
        <taxon>Ascomycota</taxon>
        <taxon>Pezizomycotina</taxon>
        <taxon>Sordariomycetes</taxon>
        <taxon>Xylariomycetidae</taxon>
        <taxon>Xylariales</taxon>
        <taxon>Xylariaceae</taxon>
        <taxon>Xylaria</taxon>
    </lineage>
</organism>
<feature type="domain" description="Xylanolytic transcriptional activator regulatory" evidence="5">
    <location>
        <begin position="320"/>
        <end position="396"/>
    </location>
</feature>
<keyword evidence="2" id="KW-0804">Transcription</keyword>
<accession>A0A9W8TRH9</accession>
<dbReference type="PANTHER" id="PTHR47840">
    <property type="entry name" value="ZN(II)2CYS6 TRANSCRIPTION FACTOR (EUROFUNG)-RELATED"/>
    <property type="match status" value="1"/>
</dbReference>
<evidence type="ECO:0000256" key="1">
    <source>
        <dbReference type="ARBA" id="ARBA00023015"/>
    </source>
</evidence>
<proteinExistence type="predicted"/>
<dbReference type="EMBL" id="JANPWZ010000104">
    <property type="protein sequence ID" value="KAJ3579354.1"/>
    <property type="molecule type" value="Genomic_DNA"/>
</dbReference>
<dbReference type="VEuPathDB" id="FungiDB:F4678DRAFT_470759"/>
<dbReference type="AlphaFoldDB" id="A0A9W8TRH9"/>
<evidence type="ECO:0000256" key="4">
    <source>
        <dbReference type="SAM" id="MobiDB-lite"/>
    </source>
</evidence>
<feature type="region of interest" description="Disordered" evidence="4">
    <location>
        <begin position="704"/>
        <end position="732"/>
    </location>
</feature>
<gene>
    <name evidence="6" type="ORF">NPX13_g1210</name>
</gene>
<dbReference type="GO" id="GO:0006351">
    <property type="term" value="P:DNA-templated transcription"/>
    <property type="evidence" value="ECO:0007669"/>
    <property type="project" value="InterPro"/>
</dbReference>
<reference evidence="6" key="1">
    <citation type="submission" date="2022-07" db="EMBL/GenBank/DDBJ databases">
        <title>Genome Sequence of Xylaria arbuscula.</title>
        <authorList>
            <person name="Buettner E."/>
        </authorList>
    </citation>
    <scope>NUCLEOTIDE SEQUENCE</scope>
    <source>
        <strain evidence="6">VT107</strain>
    </source>
</reference>
<name>A0A9W8TRH9_9PEZI</name>
<evidence type="ECO:0000313" key="7">
    <source>
        <dbReference type="Proteomes" id="UP001148614"/>
    </source>
</evidence>
<protein>
    <recommendedName>
        <fullName evidence="5">Xylanolytic transcriptional activator regulatory domain-containing protein</fullName>
    </recommendedName>
</protein>
<sequence>MEKQKDLPIRDGAAPEPKRRRVRKGTRSCWELIEQVGDAKFAVYILQKPPRYAPIARPVVPVEFAEEQTSAPDRRVTQRLGRVEEMLEQLIEKIMPENYTPGGRKRSVDNSPASAEAIELESVDTSCPFDGGRPPMCDILTPLQETTGGKVPVPPHEACYPGDLPTPESSQHGVSLQDRKYADVSKSLHDLLPCQKDIETIIEASPASNFVINFFSRYRDVAAGRTEKRSVLRQNPPPSAHPIVLAKRLMQFATCLQQIQPSTPIKLVTTESFQCLRAKYVSTVSSLVAYNDELVGYVEGLETLALISLYHANAGNLRKSWLMLRRTLSIAQLMGIDRSGDRPIRSADPTSNPATRVKAKTFWFRLNFTDRYLSLLLGLPAGTDDNSFLADDADDEPTDRLEKQHTAAMGAIIKRNSSKGDASFTMTQEIDCNLEKATRSVSLDLWQLPSPSTLAHPELSVRMGATSRLMLQMNHHNLLILLHLPYMLRDSKERRWDYSKEVCISSSRKLLRTFLVFRNMNNASHACRHTDYGALTASMTLLLGYLDPKMQARDQFTTAKREGDRVLIQEARDRLLRLADLNNDKLARDSASIIGRLLPLLNPDLMTSGTNNPGGTQEGISEATTIHLDIPYMGTISIFNPAAHANTGQQDLQPPTHTTANHSININANDTSTTTVGIAPAATNALCPDHQDHVKFPGFTPGSRVSSSGWDTSSNQQPFALPEGDPGAESSHMLSFSMGYGDSPSDYTDFSGFTAPTMQFEWSQTQLAYPELAAEADEWTFQGFDTTYFESLFSSNSLGLGDTSKS</sequence>